<name>A0AAX6DHG4_IRIPA</name>
<accession>A0AAX6DHG4</accession>
<dbReference type="EMBL" id="JANAVB010040320">
    <property type="protein sequence ID" value="KAJ6798296.1"/>
    <property type="molecule type" value="Genomic_DNA"/>
</dbReference>
<organism evidence="1 3">
    <name type="scientific">Iris pallida</name>
    <name type="common">Sweet iris</name>
    <dbReference type="NCBI Taxonomy" id="29817"/>
    <lineage>
        <taxon>Eukaryota</taxon>
        <taxon>Viridiplantae</taxon>
        <taxon>Streptophyta</taxon>
        <taxon>Embryophyta</taxon>
        <taxon>Tracheophyta</taxon>
        <taxon>Spermatophyta</taxon>
        <taxon>Magnoliopsida</taxon>
        <taxon>Liliopsida</taxon>
        <taxon>Asparagales</taxon>
        <taxon>Iridaceae</taxon>
        <taxon>Iridoideae</taxon>
        <taxon>Irideae</taxon>
        <taxon>Iris</taxon>
    </lineage>
</organism>
<proteinExistence type="predicted"/>
<evidence type="ECO:0000313" key="2">
    <source>
        <dbReference type="EMBL" id="KAJ6798296.1"/>
    </source>
</evidence>
<evidence type="ECO:0000313" key="1">
    <source>
        <dbReference type="EMBL" id="KAJ6791217.1"/>
    </source>
</evidence>
<dbReference type="EMBL" id="JANAVB010044535">
    <property type="protein sequence ID" value="KAJ6791217.1"/>
    <property type="molecule type" value="Genomic_DNA"/>
</dbReference>
<reference evidence="1" key="1">
    <citation type="journal article" date="2023" name="GigaByte">
        <title>Genome assembly of the bearded iris, Iris pallida Lam.</title>
        <authorList>
            <person name="Bruccoleri R.E."/>
            <person name="Oakeley E.J."/>
            <person name="Faust A.M.E."/>
            <person name="Altorfer M."/>
            <person name="Dessus-Babus S."/>
            <person name="Burckhardt D."/>
            <person name="Oertli M."/>
            <person name="Naumann U."/>
            <person name="Petersen F."/>
            <person name="Wong J."/>
        </authorList>
    </citation>
    <scope>NUCLEOTIDE SEQUENCE</scope>
    <source>
        <strain evidence="1">GSM-AAB239-AS_SAM_17_03QT</strain>
    </source>
</reference>
<evidence type="ECO:0000313" key="3">
    <source>
        <dbReference type="Proteomes" id="UP001140949"/>
    </source>
</evidence>
<sequence length="131" mass="14919">MDGSLTPPPVPIISSWTTPQRVRRPHCSVDSDLRNQPSRAFIDRPIYRSCDLQILDCFVELGNSYYKLIRGWIPLFLHWWCLLNCSIELRVASGHEEIVSDAGVVSLIQICPHFPGILEDLVHFMCQNLGS</sequence>
<gene>
    <name evidence="2" type="ORF">M6B38_212840</name>
    <name evidence="1" type="ORF">M6B38_245460</name>
</gene>
<protein>
    <submittedName>
        <fullName evidence="1">Uncharacterized protein</fullName>
    </submittedName>
</protein>
<dbReference type="AlphaFoldDB" id="A0AAX6DHG4"/>
<comment type="caution">
    <text evidence="1">The sequence shown here is derived from an EMBL/GenBank/DDBJ whole genome shotgun (WGS) entry which is preliminary data.</text>
</comment>
<reference evidence="1" key="2">
    <citation type="submission" date="2023-04" db="EMBL/GenBank/DDBJ databases">
        <authorList>
            <person name="Bruccoleri R.E."/>
            <person name="Oakeley E.J."/>
            <person name="Faust A.-M."/>
            <person name="Dessus-Babus S."/>
            <person name="Altorfer M."/>
            <person name="Burckhardt D."/>
            <person name="Oertli M."/>
            <person name="Naumann U."/>
            <person name="Petersen F."/>
            <person name="Wong J."/>
        </authorList>
    </citation>
    <scope>NUCLEOTIDE SEQUENCE</scope>
    <source>
        <strain evidence="1">GSM-AAB239-AS_SAM_17_03QT</strain>
        <tissue evidence="1">Leaf</tissue>
    </source>
</reference>
<dbReference type="Proteomes" id="UP001140949">
    <property type="component" value="Unassembled WGS sequence"/>
</dbReference>
<keyword evidence="3" id="KW-1185">Reference proteome</keyword>